<dbReference type="GO" id="GO:1901750">
    <property type="term" value="P:leukotriene D4 biosynthetic process"/>
    <property type="evidence" value="ECO:0007669"/>
    <property type="project" value="TreeGrafter"/>
</dbReference>
<dbReference type="PRINTS" id="PR01210">
    <property type="entry name" value="GGTRANSPTASE"/>
</dbReference>
<accession>A0A3Q3LLY5</accession>
<dbReference type="GO" id="GO:0036374">
    <property type="term" value="F:glutathione hydrolase activity"/>
    <property type="evidence" value="ECO:0007669"/>
    <property type="project" value="InterPro"/>
</dbReference>
<dbReference type="GO" id="GO:0002951">
    <property type="term" value="F:leukotriene-C(4) hydrolase"/>
    <property type="evidence" value="ECO:0007669"/>
    <property type="project" value="TreeGrafter"/>
</dbReference>
<dbReference type="Proteomes" id="UP000261660">
    <property type="component" value="Unplaced"/>
</dbReference>
<dbReference type="GO" id="GO:0006751">
    <property type="term" value="P:glutathione catabolic process"/>
    <property type="evidence" value="ECO:0007669"/>
    <property type="project" value="InterPro"/>
</dbReference>
<protein>
    <submittedName>
        <fullName evidence="3">Glutathione hydrolase 5 proenzyme-like</fullName>
    </submittedName>
</protein>
<sequence length="187" mass="20520">MAKYNFCRVSCFILAGLISTVSLVFFCIFWFVDGGCPNGSFKHAAVAADSLRCSQIGRNMLQQGGSAVDGAIAALLCTSVINPQSMGIGGGSIFTIRDKTGKVKVYNFRETVPKSFDRNLLDDCPTTFRLTTGTQWIVFPAIWKLPWAKLFEPTIKLAREGIPLPPFLGKLLTIPLQKKHVEGSSIW</sequence>
<feature type="binding site" evidence="1">
    <location>
        <position position="109"/>
    </location>
    <ligand>
        <name>L-glutamate</name>
        <dbReference type="ChEBI" id="CHEBI:29985"/>
    </ligand>
</feature>
<evidence type="ECO:0000256" key="2">
    <source>
        <dbReference type="SAM" id="Phobius"/>
    </source>
</evidence>
<dbReference type="GeneTree" id="ENSGT00940000155794"/>
<reference evidence="3" key="1">
    <citation type="submission" date="2025-08" db="UniProtKB">
        <authorList>
            <consortium name="Ensembl"/>
        </authorList>
    </citation>
    <scope>IDENTIFICATION</scope>
</reference>
<dbReference type="GO" id="GO:0006954">
    <property type="term" value="P:inflammatory response"/>
    <property type="evidence" value="ECO:0007669"/>
    <property type="project" value="TreeGrafter"/>
</dbReference>
<keyword evidence="2" id="KW-0812">Transmembrane</keyword>
<proteinExistence type="predicted"/>
<dbReference type="SUPFAM" id="SSF56235">
    <property type="entry name" value="N-terminal nucleophile aminohydrolases (Ntn hydrolases)"/>
    <property type="match status" value="1"/>
</dbReference>
<evidence type="ECO:0000313" key="3">
    <source>
        <dbReference type="Ensembl" id="ENSLBEP00000009860.1"/>
    </source>
</evidence>
<keyword evidence="4" id="KW-1185">Reference proteome</keyword>
<dbReference type="InterPro" id="IPR000101">
    <property type="entry name" value="GGT_peptidase"/>
</dbReference>
<dbReference type="Ensembl" id="ENSLBET00000010394.1">
    <property type="protein sequence ID" value="ENSLBEP00000009860.1"/>
    <property type="gene ID" value="ENSLBEG00000007624.1"/>
</dbReference>
<feature type="transmembrane region" description="Helical" evidence="2">
    <location>
        <begin position="12"/>
        <end position="32"/>
    </location>
</feature>
<name>A0A3Q3LLY5_9LABR</name>
<dbReference type="InParanoid" id="A0A3Q3LLY5"/>
<evidence type="ECO:0000256" key="1">
    <source>
        <dbReference type="PIRSR" id="PIRSR600101-2"/>
    </source>
</evidence>
<dbReference type="STRING" id="56723.ENSLBEP00000009860"/>
<keyword evidence="2" id="KW-0472">Membrane</keyword>
<dbReference type="PANTHER" id="PTHR11686">
    <property type="entry name" value="GAMMA GLUTAMYL TRANSPEPTIDASE"/>
    <property type="match status" value="1"/>
</dbReference>
<dbReference type="GO" id="GO:0005886">
    <property type="term" value="C:plasma membrane"/>
    <property type="evidence" value="ECO:0007669"/>
    <property type="project" value="TreeGrafter"/>
</dbReference>
<organism evidence="3 4">
    <name type="scientific">Labrus bergylta</name>
    <name type="common">ballan wrasse</name>
    <dbReference type="NCBI Taxonomy" id="56723"/>
    <lineage>
        <taxon>Eukaryota</taxon>
        <taxon>Metazoa</taxon>
        <taxon>Chordata</taxon>
        <taxon>Craniata</taxon>
        <taxon>Vertebrata</taxon>
        <taxon>Euteleostomi</taxon>
        <taxon>Actinopterygii</taxon>
        <taxon>Neopterygii</taxon>
        <taxon>Teleostei</taxon>
        <taxon>Neoteleostei</taxon>
        <taxon>Acanthomorphata</taxon>
        <taxon>Eupercaria</taxon>
        <taxon>Labriformes</taxon>
        <taxon>Labridae</taxon>
        <taxon>Labrus</taxon>
    </lineage>
</organism>
<reference evidence="3" key="2">
    <citation type="submission" date="2025-09" db="UniProtKB">
        <authorList>
            <consortium name="Ensembl"/>
        </authorList>
    </citation>
    <scope>IDENTIFICATION</scope>
</reference>
<evidence type="ECO:0000313" key="4">
    <source>
        <dbReference type="Proteomes" id="UP000261660"/>
    </source>
</evidence>
<dbReference type="InterPro" id="IPR029055">
    <property type="entry name" value="Ntn_hydrolases_N"/>
</dbReference>
<dbReference type="AlphaFoldDB" id="A0A3Q3LLY5"/>
<dbReference type="PANTHER" id="PTHR11686:SF53">
    <property type="entry name" value="GLUTATHIONE HYDROLASE"/>
    <property type="match status" value="1"/>
</dbReference>
<dbReference type="Pfam" id="PF01019">
    <property type="entry name" value="G_glu_transpept"/>
    <property type="match status" value="1"/>
</dbReference>
<keyword evidence="2" id="KW-1133">Transmembrane helix</keyword>